<accession>A0ABY6LEI8</accession>
<proteinExistence type="predicted"/>
<keyword evidence="2" id="KW-1185">Reference proteome</keyword>
<protein>
    <submittedName>
        <fullName evidence="1">Uncharacterized protein</fullName>
    </submittedName>
</protein>
<evidence type="ECO:0000313" key="1">
    <source>
        <dbReference type="EMBL" id="UYV79551.1"/>
    </source>
</evidence>
<sequence>MSIKARSNICLDSNGTLGSKRSRGSIADFLYTLSASQSQYSFSSNELFDDNLSFHRRKPPGCRAPIASLECMEEGLLSSDSSAIFSRQWSPALPRRYK</sequence>
<evidence type="ECO:0000313" key="2">
    <source>
        <dbReference type="Proteomes" id="UP001235939"/>
    </source>
</evidence>
<reference evidence="1 2" key="1">
    <citation type="submission" date="2022-01" db="EMBL/GenBank/DDBJ databases">
        <title>A chromosomal length assembly of Cordylochernes scorpioides.</title>
        <authorList>
            <person name="Zeh D."/>
            <person name="Zeh J."/>
        </authorList>
    </citation>
    <scope>NUCLEOTIDE SEQUENCE [LARGE SCALE GENOMIC DNA]</scope>
    <source>
        <strain evidence="1">IN4F17</strain>
        <tissue evidence="1">Whole Body</tissue>
    </source>
</reference>
<gene>
    <name evidence="1" type="ORF">LAZ67_17003082</name>
</gene>
<dbReference type="EMBL" id="CP092879">
    <property type="protein sequence ID" value="UYV79551.1"/>
    <property type="molecule type" value="Genomic_DNA"/>
</dbReference>
<name>A0ABY6LEI8_9ARAC</name>
<organism evidence="1 2">
    <name type="scientific">Cordylochernes scorpioides</name>
    <dbReference type="NCBI Taxonomy" id="51811"/>
    <lineage>
        <taxon>Eukaryota</taxon>
        <taxon>Metazoa</taxon>
        <taxon>Ecdysozoa</taxon>
        <taxon>Arthropoda</taxon>
        <taxon>Chelicerata</taxon>
        <taxon>Arachnida</taxon>
        <taxon>Pseudoscorpiones</taxon>
        <taxon>Cheliferoidea</taxon>
        <taxon>Chernetidae</taxon>
        <taxon>Cordylochernes</taxon>
    </lineage>
</organism>
<dbReference type="Proteomes" id="UP001235939">
    <property type="component" value="Chromosome 17"/>
</dbReference>